<reference evidence="1" key="1">
    <citation type="journal article" date="2015" name="Nature">
        <title>Complex archaea that bridge the gap between prokaryotes and eukaryotes.</title>
        <authorList>
            <person name="Spang A."/>
            <person name="Saw J.H."/>
            <person name="Jorgensen S.L."/>
            <person name="Zaremba-Niedzwiedzka K."/>
            <person name="Martijn J."/>
            <person name="Lind A.E."/>
            <person name="van Eijk R."/>
            <person name="Schleper C."/>
            <person name="Guy L."/>
            <person name="Ettema T.J."/>
        </authorList>
    </citation>
    <scope>NUCLEOTIDE SEQUENCE</scope>
</reference>
<dbReference type="AlphaFoldDB" id="A0A0F9CBF7"/>
<evidence type="ECO:0000313" key="1">
    <source>
        <dbReference type="EMBL" id="KKK94051.1"/>
    </source>
</evidence>
<organism evidence="1">
    <name type="scientific">marine sediment metagenome</name>
    <dbReference type="NCBI Taxonomy" id="412755"/>
    <lineage>
        <taxon>unclassified sequences</taxon>
        <taxon>metagenomes</taxon>
        <taxon>ecological metagenomes</taxon>
    </lineage>
</organism>
<gene>
    <name evidence="1" type="ORF">LCGC14_2686720</name>
</gene>
<feature type="non-terminal residue" evidence="1">
    <location>
        <position position="1"/>
    </location>
</feature>
<proteinExistence type="predicted"/>
<sequence length="380" mass="41841">FTSATAFSSTEDEDDVFYAFSFSVNTMKGTFTAKDQVNRGIVKVTAASSTTVVTVTVIDAVLSDNASDSAVTTSMWAEGAWGLFRGYPRTLTFFEDRLWWASTTNNPDTLWGSKTSDYENMEFTNIGLDDDALIFPINDNEVSQIQWMLARQVMAVGAANKEYRFGASDISKPVTPSDRKATPQTSFGSDTIQPAILNNAIFFYQRQGRKLRAMKFDAITENFDAEDVTLLANTILESPPVRMAIQRVPDSIVWVVREDGVLLSFTYEPDEEVAGWARHITQNSTGVETPVGFFESVAVIHGTTEDEVWVSVKRVINGNTVRYVERFGTRIFDEIDEALMLDAAKVAASLFEAKDIVLASDTVRCGSGECNSSLCGGVPV</sequence>
<protein>
    <submittedName>
        <fullName evidence="1">Uncharacterized protein</fullName>
    </submittedName>
</protein>
<name>A0A0F9CBF7_9ZZZZ</name>
<accession>A0A0F9CBF7</accession>
<comment type="caution">
    <text evidence="1">The sequence shown here is derived from an EMBL/GenBank/DDBJ whole genome shotgun (WGS) entry which is preliminary data.</text>
</comment>
<dbReference type="EMBL" id="LAZR01047512">
    <property type="protein sequence ID" value="KKK94051.1"/>
    <property type="molecule type" value="Genomic_DNA"/>
</dbReference>